<evidence type="ECO:0000256" key="2">
    <source>
        <dbReference type="ARBA" id="ARBA00022842"/>
    </source>
</evidence>
<dbReference type="EC" id="3.1.3.-" evidence="3"/>
<comment type="caution">
    <text evidence="3">The sequence shown here is derived from an EMBL/GenBank/DDBJ whole genome shotgun (WGS) entry which is preliminary data.</text>
</comment>
<protein>
    <submittedName>
        <fullName evidence="3">HAD family hydrolase</fullName>
        <ecNumber evidence="3">3.1.3.-</ecNumber>
    </submittedName>
</protein>
<dbReference type="InterPro" id="IPR051400">
    <property type="entry name" value="HAD-like_hydrolase"/>
</dbReference>
<keyword evidence="4" id="KW-1185">Reference proteome</keyword>
<dbReference type="SUPFAM" id="SSF56784">
    <property type="entry name" value="HAD-like"/>
    <property type="match status" value="1"/>
</dbReference>
<evidence type="ECO:0000313" key="3">
    <source>
        <dbReference type="EMBL" id="MFC4264853.1"/>
    </source>
</evidence>
<dbReference type="EMBL" id="JBHSCQ010000005">
    <property type="protein sequence ID" value="MFC4264853.1"/>
    <property type="molecule type" value="Genomic_DNA"/>
</dbReference>
<dbReference type="InterPro" id="IPR036412">
    <property type="entry name" value="HAD-like_sf"/>
</dbReference>
<accession>A0ABV8R0C2</accession>
<proteinExistence type="predicted"/>
<dbReference type="Gene3D" id="3.40.50.1000">
    <property type="entry name" value="HAD superfamily/HAD-like"/>
    <property type="match status" value="1"/>
</dbReference>
<name>A0ABV8R0C2_9MICC</name>
<reference evidence="4" key="1">
    <citation type="journal article" date="2019" name="Int. J. Syst. Evol. Microbiol.">
        <title>The Global Catalogue of Microorganisms (GCM) 10K type strain sequencing project: providing services to taxonomists for standard genome sequencing and annotation.</title>
        <authorList>
            <consortium name="The Broad Institute Genomics Platform"/>
            <consortium name="The Broad Institute Genome Sequencing Center for Infectious Disease"/>
            <person name="Wu L."/>
            <person name="Ma J."/>
        </authorList>
    </citation>
    <scope>NUCLEOTIDE SEQUENCE [LARGE SCALE GENOMIC DNA]</scope>
    <source>
        <strain evidence="4">CGMCC 1.10698</strain>
    </source>
</reference>
<dbReference type="InterPro" id="IPR023214">
    <property type="entry name" value="HAD_sf"/>
</dbReference>
<gene>
    <name evidence="3" type="ORF">ACFOW9_04480</name>
</gene>
<dbReference type="Proteomes" id="UP001595773">
    <property type="component" value="Unassembled WGS sequence"/>
</dbReference>
<dbReference type="PANTHER" id="PTHR46470">
    <property type="entry name" value="N-ACYLNEURAMINATE-9-PHOSPHATASE"/>
    <property type="match status" value="1"/>
</dbReference>
<dbReference type="GO" id="GO:0016787">
    <property type="term" value="F:hydrolase activity"/>
    <property type="evidence" value="ECO:0007669"/>
    <property type="project" value="UniProtKB-KW"/>
</dbReference>
<dbReference type="RefSeq" id="WP_230066472.1">
    <property type="nucleotide sequence ID" value="NZ_BAABLL010000019.1"/>
</dbReference>
<keyword evidence="1 3" id="KW-0378">Hydrolase</keyword>
<sequence>MSTKPWSDPTLKIQRIGLGPLVHSIYSSESVGHANPSVGAFRVPCESLQLLPQEILYIGDNYRTDIEGVRSAGLLALHLNRIALEQDAHTLGTLAVLPKLLEVQPLNFFPGRS</sequence>
<evidence type="ECO:0000256" key="1">
    <source>
        <dbReference type="ARBA" id="ARBA00022801"/>
    </source>
</evidence>
<dbReference type="Pfam" id="PF00702">
    <property type="entry name" value="Hydrolase"/>
    <property type="match status" value="1"/>
</dbReference>
<organism evidence="3 4">
    <name type="scientific">Arthrobacter cryoconiti</name>
    <dbReference type="NCBI Taxonomy" id="748907"/>
    <lineage>
        <taxon>Bacteria</taxon>
        <taxon>Bacillati</taxon>
        <taxon>Actinomycetota</taxon>
        <taxon>Actinomycetes</taxon>
        <taxon>Micrococcales</taxon>
        <taxon>Micrococcaceae</taxon>
        <taxon>Arthrobacter</taxon>
    </lineage>
</organism>
<keyword evidence="2" id="KW-0460">Magnesium</keyword>
<evidence type="ECO:0000313" key="4">
    <source>
        <dbReference type="Proteomes" id="UP001595773"/>
    </source>
</evidence>